<reference evidence="4 5" key="1">
    <citation type="submission" date="2013-04" db="EMBL/GenBank/DDBJ databases">
        <title>The Genome Sequence of Treponema medium ATCC 700293.</title>
        <authorList>
            <consortium name="The Broad Institute Genomics Platform"/>
            <person name="Earl A."/>
            <person name="Ward D."/>
            <person name="Feldgarden M."/>
            <person name="Gevers D."/>
            <person name="Leonetti C."/>
            <person name="Blanton J.M."/>
            <person name="Dewhirst F.E."/>
            <person name="Izard J."/>
            <person name="Walker B."/>
            <person name="Young S."/>
            <person name="Zeng Q."/>
            <person name="Gargeya S."/>
            <person name="Fitzgerald M."/>
            <person name="Haas B."/>
            <person name="Abouelleil A."/>
            <person name="Allen A.W."/>
            <person name="Alvarado L."/>
            <person name="Arachchi H.M."/>
            <person name="Berlin A.M."/>
            <person name="Chapman S.B."/>
            <person name="Gainer-Dewar J."/>
            <person name="Goldberg J."/>
            <person name="Griggs A."/>
            <person name="Gujja S."/>
            <person name="Hansen M."/>
            <person name="Howarth C."/>
            <person name="Imamovic A."/>
            <person name="Ireland A."/>
            <person name="Larimer J."/>
            <person name="McCowan C."/>
            <person name="Murphy C."/>
            <person name="Pearson M."/>
            <person name="Poon T.W."/>
            <person name="Priest M."/>
            <person name="Roberts A."/>
            <person name="Saif S."/>
            <person name="Shea T."/>
            <person name="Sisk P."/>
            <person name="Sykes S."/>
            <person name="Wortman J."/>
            <person name="Nusbaum C."/>
            <person name="Birren B."/>
        </authorList>
    </citation>
    <scope>NUCLEOTIDE SEQUENCE [LARGE SCALE GENOMIC DNA]</scope>
    <source>
        <strain evidence="4 5">ATCC 700293</strain>
    </source>
</reference>
<feature type="transmembrane region" description="Helical" evidence="2">
    <location>
        <begin position="99"/>
        <end position="120"/>
    </location>
</feature>
<dbReference type="Gene3D" id="3.60.40.10">
    <property type="entry name" value="PPM-type phosphatase domain"/>
    <property type="match status" value="1"/>
</dbReference>
<gene>
    <name evidence="4" type="ORF">HMPREF9195_01703</name>
</gene>
<feature type="transmembrane region" description="Helical" evidence="2">
    <location>
        <begin position="140"/>
        <end position="163"/>
    </location>
</feature>
<comment type="caution">
    <text evidence="4">The sequence shown here is derived from an EMBL/GenBank/DDBJ whole genome shotgun (WGS) entry which is preliminary data.</text>
</comment>
<dbReference type="EMBL" id="ATFE01000013">
    <property type="protein sequence ID" value="EPF28012.1"/>
    <property type="molecule type" value="Genomic_DNA"/>
</dbReference>
<evidence type="ECO:0000256" key="2">
    <source>
        <dbReference type="SAM" id="Phobius"/>
    </source>
</evidence>
<feature type="transmembrane region" description="Helical" evidence="2">
    <location>
        <begin position="6"/>
        <end position="24"/>
    </location>
</feature>
<feature type="transmembrane region" description="Helical" evidence="2">
    <location>
        <begin position="64"/>
        <end position="87"/>
    </location>
</feature>
<dbReference type="SUPFAM" id="SSF81606">
    <property type="entry name" value="PP2C-like"/>
    <property type="match status" value="1"/>
</dbReference>
<keyword evidence="1" id="KW-0378">Hydrolase</keyword>
<dbReference type="PANTHER" id="PTHR43156">
    <property type="entry name" value="STAGE II SPORULATION PROTEIN E-RELATED"/>
    <property type="match status" value="1"/>
</dbReference>
<dbReference type="InterPro" id="IPR052016">
    <property type="entry name" value="Bact_Sigma-Reg"/>
</dbReference>
<keyword evidence="2" id="KW-0812">Transmembrane</keyword>
<feature type="transmembrane region" description="Helical" evidence="2">
    <location>
        <begin position="175"/>
        <end position="191"/>
    </location>
</feature>
<dbReference type="PANTHER" id="PTHR43156:SF2">
    <property type="entry name" value="STAGE II SPORULATION PROTEIN E"/>
    <property type="match status" value="1"/>
</dbReference>
<dbReference type="GO" id="GO:0016791">
    <property type="term" value="F:phosphatase activity"/>
    <property type="evidence" value="ECO:0007669"/>
    <property type="project" value="TreeGrafter"/>
</dbReference>
<dbReference type="InterPro" id="IPR036457">
    <property type="entry name" value="PPM-type-like_dom_sf"/>
</dbReference>
<feature type="domain" description="PPM-type phosphatase" evidence="3">
    <location>
        <begin position="489"/>
        <end position="707"/>
    </location>
</feature>
<protein>
    <recommendedName>
        <fullName evidence="3">PPM-type phosphatase domain-containing protein</fullName>
    </recommendedName>
</protein>
<dbReference type="Pfam" id="PF07228">
    <property type="entry name" value="SpoIIE"/>
    <property type="match status" value="1"/>
</dbReference>
<feature type="transmembrane region" description="Helical" evidence="2">
    <location>
        <begin position="236"/>
        <end position="261"/>
    </location>
</feature>
<feature type="transmembrane region" description="Helical" evidence="2">
    <location>
        <begin position="36"/>
        <end position="58"/>
    </location>
</feature>
<organism evidence="4 5">
    <name type="scientific">Treponema medium ATCC 700293</name>
    <dbReference type="NCBI Taxonomy" id="1125700"/>
    <lineage>
        <taxon>Bacteria</taxon>
        <taxon>Pseudomonadati</taxon>
        <taxon>Spirochaetota</taxon>
        <taxon>Spirochaetia</taxon>
        <taxon>Spirochaetales</taxon>
        <taxon>Treponemataceae</taxon>
        <taxon>Treponema</taxon>
    </lineage>
</organism>
<dbReference type="SMART" id="SM00331">
    <property type="entry name" value="PP2C_SIG"/>
    <property type="match status" value="1"/>
</dbReference>
<evidence type="ECO:0000313" key="4">
    <source>
        <dbReference type="EMBL" id="EPF28012.1"/>
    </source>
</evidence>
<dbReference type="AlphaFoldDB" id="A0AA87NQ92"/>
<evidence type="ECO:0000256" key="1">
    <source>
        <dbReference type="ARBA" id="ARBA00022801"/>
    </source>
</evidence>
<dbReference type="InterPro" id="IPR001932">
    <property type="entry name" value="PPM-type_phosphatase-like_dom"/>
</dbReference>
<name>A0AA87NQ92_TREMD</name>
<keyword evidence="2" id="KW-0472">Membrane</keyword>
<evidence type="ECO:0000313" key="5">
    <source>
        <dbReference type="Proteomes" id="UP000014634"/>
    </source>
</evidence>
<proteinExistence type="predicted"/>
<keyword evidence="2" id="KW-1133">Transmembrane helix</keyword>
<dbReference type="Proteomes" id="UP000014634">
    <property type="component" value="Unassembled WGS sequence"/>
</dbReference>
<feature type="transmembrane region" description="Helical" evidence="2">
    <location>
        <begin position="267"/>
        <end position="285"/>
    </location>
</feature>
<dbReference type="RefSeq" id="WP_016523636.1">
    <property type="nucleotide sequence ID" value="NZ_KE332517.1"/>
</dbReference>
<evidence type="ECO:0000259" key="3">
    <source>
        <dbReference type="SMART" id="SM00331"/>
    </source>
</evidence>
<accession>A0AA87NQ92</accession>
<sequence>MGLIFFTYFGAVLLLVNSSYLSFHQSNRISVLLNKITVPAAAFALCVAVSVHLVFYGQAGIQRVVTTCGIFFMLLASYHILDMVLVISEFKAYKVLQKINAVFHIAGMGLIVFYVGRFQWSPLKGFYFLQRDVVPGMSGIRLFMYIYIFFVPVLSIIICFVKMFFVKSNIHRQQLLLHGFAIGLALAIWIAENHYFMVFSWAFSFIPFGYVAMLALDNAIFSLTRVFDIKQILFGFIRFIFFTVLFAGAAGFATALIMQFIPSVGGWIALITVSCIILFFIRSFVAGKLEYVFGKTADYEVKLDAELQKLDFGKGHDTVLETFPRIMKQYITCKGLDILVSDENMNLQTVYSDFDHHNTLSANLPCFEYLLSQNNIVITKTELIANYLYESIRGELLDIFETTQTEILISMREGQKLIGCILLAPKTHSAEYNPYDIRVLSNMYSYFFLVIYYLRNISKQDITVTIDREVEMSDQIIGSIQNYKDTLEEHGFSMDSIAYSAHQLGGDFIDYITLNEKRAMFLIGDVSGKGLSASMSMVILKSIIHTYLQTISDFKELITKVNRFIKDNLPRGTFFAGLFGIIDFPTNTIYYLNCGIPLMSMYISSYKNAIEIQGEGRVLGFVKNIAPFLKVRKITMHKGDTIVFTTDGLLEATNLKGDRFGSDRVGRILQENNSANPSQIARTIYNSLLDFILRKIDDDVTILVLKYNQ</sequence>
<feature type="transmembrane region" description="Helical" evidence="2">
    <location>
        <begin position="197"/>
        <end position="216"/>
    </location>
</feature>